<dbReference type="PANTHER" id="PTHR12203">
    <property type="entry name" value="KDEL LYS-ASP-GLU-LEU CONTAINING - RELATED"/>
    <property type="match status" value="1"/>
</dbReference>
<name>E9CZ56_COCPS</name>
<organism evidence="4">
    <name type="scientific">Coccidioides posadasii (strain RMSCC 757 / Silveira)</name>
    <name type="common">Valley fever fungus</name>
    <dbReference type="NCBI Taxonomy" id="443226"/>
    <lineage>
        <taxon>Eukaryota</taxon>
        <taxon>Fungi</taxon>
        <taxon>Dikarya</taxon>
        <taxon>Ascomycota</taxon>
        <taxon>Pezizomycotina</taxon>
        <taxon>Eurotiomycetes</taxon>
        <taxon>Eurotiomycetidae</taxon>
        <taxon>Onygenales</taxon>
        <taxon>Onygenaceae</taxon>
        <taxon>Coccidioides</taxon>
    </lineage>
</organism>
<feature type="transmembrane region" description="Helical" evidence="1">
    <location>
        <begin position="346"/>
        <end position="364"/>
    </location>
</feature>
<dbReference type="VEuPathDB" id="FungiDB:D8B26_003130"/>
<gene>
    <name evidence="3" type="ORF">CPSG_02343</name>
</gene>
<proteinExistence type="predicted"/>
<dbReference type="eggNOG" id="ENOG502S14Y">
    <property type="taxonomic scope" value="Eukaryota"/>
</dbReference>
<keyword evidence="1" id="KW-0812">Transmembrane</keyword>
<accession>E9CZ56</accession>
<reference evidence="4" key="1">
    <citation type="journal article" date="2010" name="Genome Res.">
        <title>Population genomic sequencing of Coccidioides fungi reveals recent hybridization and transposon control.</title>
        <authorList>
            <person name="Neafsey D.E."/>
            <person name="Barker B.M."/>
            <person name="Sharpton T.J."/>
            <person name="Stajich J.E."/>
            <person name="Park D.J."/>
            <person name="Whiston E."/>
            <person name="Hung C.-Y."/>
            <person name="McMahan C."/>
            <person name="White J."/>
            <person name="Sykes S."/>
            <person name="Heiman D."/>
            <person name="Young S."/>
            <person name="Zeng Q."/>
            <person name="Abouelleil A."/>
            <person name="Aftuck L."/>
            <person name="Bessette D."/>
            <person name="Brown A."/>
            <person name="FitzGerald M."/>
            <person name="Lui A."/>
            <person name="Macdonald J.P."/>
            <person name="Priest M."/>
            <person name="Orbach M.J."/>
            <person name="Galgiani J.N."/>
            <person name="Kirkland T.N."/>
            <person name="Cole G.T."/>
            <person name="Birren B.W."/>
            <person name="Henn M.R."/>
            <person name="Taylor J.W."/>
            <person name="Rounsley S.D."/>
        </authorList>
    </citation>
    <scope>NUCLEOTIDE SEQUENCE [LARGE SCALE GENOMIC DNA]</scope>
    <source>
        <strain evidence="4">RMSCC 757 / Silveira</strain>
    </source>
</reference>
<keyword evidence="1" id="KW-0472">Membrane</keyword>
<dbReference type="Pfam" id="PF05686">
    <property type="entry name" value="Glyco_transf_90"/>
    <property type="match status" value="1"/>
</dbReference>
<feature type="transmembrane region" description="Helical" evidence="1">
    <location>
        <begin position="294"/>
        <end position="312"/>
    </location>
</feature>
<protein>
    <recommendedName>
        <fullName evidence="2">Glycosyl transferase CAP10 domain-containing protein</fullName>
    </recommendedName>
</protein>
<sequence length="898" mass="102448">MANLLPRQGFRARGRFPLFFEASRDTYGFRELSVNTHLRQTYKGRHNRRSKPLNLRVGSCQKFSGGKMWKSSFNEIDPATRSAGAALLCAITRQYLFSRQSELCSEILAWLILPIVFKITSSPRINKFFAAAPCNFEAQPTSAASLSIVTVGLVAFCLSTAGNGKSEFLKPALTPLLLLVQKYLGSELRPPRTSNSRFFHPFVNTILGTTFAASFFIFILSDWNLRGHALSIIPVAALLVVYTTLTPRTDKSSRYLPSFDIEGTIIPLSLRVVVVLGLALVVEILAFDLPRSTVVAISALGLAKALFWYFIIQTARNSSWNTTSIIETFSVISTRDPFTQSSDTQSLFFVIASLLALGQTVHILPKQAKAKSWLWLFSLVSLVPYLANILTIRLSQTSSLIYSQQHPVEALIQNANATFNALLHKQSRNYTAAHNEYRRRYGTETPPGFQAWYEFAKFHQSPIIDDFDMIYDAISPFWKLSGQEVLEIMSHIQNEPNNELWLCTFSGLQAKTECSHPQRTFDRHNQLLFNKLLENLRGVLPDVKFLVNHLDEPRVLIPSAAEGFRGNVWFNLTDMSRRPVWDTLTRFCPSQGGRRNVRDGHTVETFALPFVINRVSDLNLCWHPEYRAIHGLSMSPSAFRLIEGSIPVLTTGSLSTMGDILYPSPAYIESEFQYVEANDVDWDKKINNLYWAGSTTGGFASTDQWRDYHRQRFVSLAQNLRRRQHYYLREKGGVISRVSSSFLNSRLFDVAFTRIFQCKKKYCRDQHMYFKVKSWADKDKALRSRLAFDIDGNGISGRYYKLLASKSAPLKQTLFREWHDERLVPWVHYIPVSQSLEELPELVFYLTSTEAGQKRAREIAEQGRDWFSKAFRDVDLTVYTYRLMLELARLQDPKRPAA</sequence>
<feature type="transmembrane region" description="Helical" evidence="1">
    <location>
        <begin position="227"/>
        <end position="245"/>
    </location>
</feature>
<evidence type="ECO:0000259" key="2">
    <source>
        <dbReference type="SMART" id="SM00672"/>
    </source>
</evidence>
<dbReference type="InterPro" id="IPR006598">
    <property type="entry name" value="CAP10"/>
</dbReference>
<feature type="transmembrane region" description="Helical" evidence="1">
    <location>
        <begin position="198"/>
        <end position="220"/>
    </location>
</feature>
<keyword evidence="1" id="KW-1133">Transmembrane helix</keyword>
<reference evidence="4" key="2">
    <citation type="submission" date="2010-03" db="EMBL/GenBank/DDBJ databases">
        <title>The genome sequence of Coccidioides posadasii strain Silveira.</title>
        <authorList>
            <consortium name="The Broad Institute Genome Sequencing Center for Infectious Disease"/>
            <person name="Neafsey D."/>
            <person name="Orbach M."/>
            <person name="Henn M.R."/>
            <person name="Cole G.T."/>
            <person name="Galgiani J."/>
            <person name="Gardner M.J."/>
            <person name="Kirkland T.N."/>
            <person name="Taylor J.W."/>
            <person name="Young S.K."/>
            <person name="Zeng Q."/>
            <person name="Koehrsen M."/>
            <person name="Alvarado L."/>
            <person name="Berlin A."/>
            <person name="Borenstein D."/>
            <person name="Chapman S.B."/>
            <person name="Chen Z."/>
            <person name="Engels R."/>
            <person name="Freedman E."/>
            <person name="Gellesch M."/>
            <person name="Goldberg J."/>
            <person name="Griggs A."/>
            <person name="Gujja S."/>
            <person name="Heilman E."/>
            <person name="Heiman D."/>
            <person name="Howarth C."/>
            <person name="Jen D."/>
            <person name="Larson L."/>
            <person name="Mehta T."/>
            <person name="Neiman D."/>
            <person name="Park D."/>
            <person name="Pearson M."/>
            <person name="Richards J."/>
            <person name="Roberts A."/>
            <person name="Saif S."/>
            <person name="Shea T."/>
            <person name="Shenoy N."/>
            <person name="Sisk P."/>
            <person name="Stolte C."/>
            <person name="Sykes S."/>
            <person name="Walk T."/>
            <person name="White J."/>
            <person name="Yandava C."/>
            <person name="Haas B."/>
            <person name="Nusbaum C."/>
            <person name="Birren B."/>
        </authorList>
    </citation>
    <scope>NUCLEOTIDE SEQUENCE [LARGE SCALE GENOMIC DNA]</scope>
    <source>
        <strain evidence="4">RMSCC 757 / Silveira</strain>
    </source>
</reference>
<evidence type="ECO:0000313" key="4">
    <source>
        <dbReference type="Proteomes" id="UP000002497"/>
    </source>
</evidence>
<dbReference type="EMBL" id="GL636488">
    <property type="protein sequence ID" value="EFW20500.1"/>
    <property type="molecule type" value="Genomic_DNA"/>
</dbReference>
<feature type="transmembrane region" description="Helical" evidence="1">
    <location>
        <begin position="265"/>
        <end position="287"/>
    </location>
</feature>
<dbReference type="VEuPathDB" id="FungiDB:CPSG_02343"/>
<dbReference type="SMART" id="SM00672">
    <property type="entry name" value="CAP10"/>
    <property type="match status" value="1"/>
</dbReference>
<dbReference type="PANTHER" id="PTHR12203:SF61">
    <property type="entry name" value="CAPSULE PROTEIN"/>
    <property type="match status" value="1"/>
</dbReference>
<dbReference type="OMA" id="RYKIEPP"/>
<dbReference type="AlphaFoldDB" id="E9CZ56"/>
<feature type="transmembrane region" description="Helical" evidence="1">
    <location>
        <begin position="373"/>
        <end position="394"/>
    </location>
</feature>
<keyword evidence="4" id="KW-1185">Reference proteome</keyword>
<dbReference type="OrthoDB" id="202415at2759"/>
<evidence type="ECO:0000313" key="3">
    <source>
        <dbReference type="EMBL" id="EFW20500.1"/>
    </source>
</evidence>
<evidence type="ECO:0000256" key="1">
    <source>
        <dbReference type="SAM" id="Phobius"/>
    </source>
</evidence>
<dbReference type="InterPro" id="IPR051091">
    <property type="entry name" value="O-Glucosyltr/Glycosyltrsf_90"/>
</dbReference>
<dbReference type="Proteomes" id="UP000002497">
    <property type="component" value="Unassembled WGS sequence"/>
</dbReference>
<dbReference type="HOGENOM" id="CLU_005027_2_0_1"/>
<feature type="domain" description="Glycosyl transferase CAP10" evidence="2">
    <location>
        <begin position="607"/>
        <end position="894"/>
    </location>
</feature>